<dbReference type="Proteomes" id="UP000472263">
    <property type="component" value="Chromosome 6"/>
</dbReference>
<protein>
    <submittedName>
        <fullName evidence="3">Periphilin 1</fullName>
    </submittedName>
</protein>
<evidence type="ECO:0000256" key="1">
    <source>
        <dbReference type="SAM" id="MobiDB-lite"/>
    </source>
</evidence>
<feature type="compositionally biased region" description="Basic and acidic residues" evidence="1">
    <location>
        <begin position="147"/>
        <end position="176"/>
    </location>
</feature>
<organism evidence="3 4">
    <name type="scientific">Myripristis murdjan</name>
    <name type="common">pinecone soldierfish</name>
    <dbReference type="NCBI Taxonomy" id="586833"/>
    <lineage>
        <taxon>Eukaryota</taxon>
        <taxon>Metazoa</taxon>
        <taxon>Chordata</taxon>
        <taxon>Craniata</taxon>
        <taxon>Vertebrata</taxon>
        <taxon>Euteleostomi</taxon>
        <taxon>Actinopterygii</taxon>
        <taxon>Neopterygii</taxon>
        <taxon>Teleostei</taxon>
        <taxon>Neoteleostei</taxon>
        <taxon>Acanthomorphata</taxon>
        <taxon>Holocentriformes</taxon>
        <taxon>Holocentridae</taxon>
        <taxon>Myripristis</taxon>
    </lineage>
</organism>
<sequence>MAYRRPQRSIREAYEERFPAREMPVQRVVNIVEKRSMMTRPEVEYDRRYDDDQWYGGSRSSQDAREYRGEGTYSSSDHGYRHSSPTVNEDPYYHSSSRDYGHLRRHVEIRNSDRGGHHFRNRGRGSAPPMRSDRRDHKLMPPLPYPDRGEDHDDYRRREPYASARDRSPLRREPHITLRAGSNTSRYEDMCGPNTSLDKPSVPVGHTSNDSVEGSPHSSASSKEKNPASPAVLQEVVAASTDPKLTPEEDFKARRAQAIAGKALEIETLYRQDCETFGTVVNMLVAKEPSLDKLLQAPLKEILLEIKQRCLDDLRHFIVELDHIIQQPEAPV</sequence>
<reference evidence="3" key="1">
    <citation type="submission" date="2019-06" db="EMBL/GenBank/DDBJ databases">
        <authorList>
            <consortium name="Wellcome Sanger Institute Data Sharing"/>
        </authorList>
    </citation>
    <scope>NUCLEOTIDE SEQUENCE [LARGE SCALE GENOMIC DNA]</scope>
</reference>
<gene>
    <name evidence="3" type="primary">PPHLN1</name>
</gene>
<dbReference type="InParanoid" id="A0A667WBN8"/>
<dbReference type="InterPro" id="IPR028851">
    <property type="entry name" value="Pphln1"/>
</dbReference>
<dbReference type="GO" id="GO:0045892">
    <property type="term" value="P:negative regulation of DNA-templated transcription"/>
    <property type="evidence" value="ECO:0007669"/>
    <property type="project" value="InterPro"/>
</dbReference>
<feature type="compositionally biased region" description="Polar residues" evidence="1">
    <location>
        <begin position="206"/>
        <end position="221"/>
    </location>
</feature>
<reference evidence="3" key="2">
    <citation type="submission" date="2025-08" db="UniProtKB">
        <authorList>
            <consortium name="Ensembl"/>
        </authorList>
    </citation>
    <scope>IDENTIFICATION</scope>
</reference>
<keyword evidence="4" id="KW-1185">Reference proteome</keyword>
<dbReference type="Ensembl" id="ENSMMDT00005002034.1">
    <property type="protein sequence ID" value="ENSMMDP00005002000.1"/>
    <property type="gene ID" value="ENSMMDG00005001065.1"/>
</dbReference>
<feature type="region of interest" description="Disordered" evidence="1">
    <location>
        <begin position="34"/>
        <end position="230"/>
    </location>
</feature>
<dbReference type="GO" id="GO:0005654">
    <property type="term" value="C:nucleoplasm"/>
    <property type="evidence" value="ECO:0007669"/>
    <property type="project" value="TreeGrafter"/>
</dbReference>
<dbReference type="GO" id="GO:0097355">
    <property type="term" value="P:protein localization to heterochromatin"/>
    <property type="evidence" value="ECO:0007669"/>
    <property type="project" value="TreeGrafter"/>
</dbReference>
<evidence type="ECO:0000313" key="4">
    <source>
        <dbReference type="Proteomes" id="UP000472263"/>
    </source>
</evidence>
<evidence type="ECO:0000313" key="3">
    <source>
        <dbReference type="Ensembl" id="ENSMMDP00005002000.1"/>
    </source>
</evidence>
<reference evidence="3" key="3">
    <citation type="submission" date="2025-09" db="UniProtKB">
        <authorList>
            <consortium name="Ensembl"/>
        </authorList>
    </citation>
    <scope>IDENTIFICATION</scope>
</reference>
<feature type="compositionally biased region" description="Polar residues" evidence="1">
    <location>
        <begin position="72"/>
        <end position="87"/>
    </location>
</feature>
<dbReference type="InterPro" id="IPR057603">
    <property type="entry name" value="Periphilin-1_C"/>
</dbReference>
<dbReference type="GeneTree" id="ENSGT00390000016228"/>
<feature type="domain" description="Periphilin-1 C-terminal" evidence="2">
    <location>
        <begin position="244"/>
        <end position="323"/>
    </location>
</feature>
<name>A0A667WBN8_9TELE</name>
<dbReference type="CDD" id="cd22896">
    <property type="entry name" value="periphilin-like"/>
    <property type="match status" value="1"/>
</dbReference>
<evidence type="ECO:0000259" key="2">
    <source>
        <dbReference type="Pfam" id="PF25234"/>
    </source>
</evidence>
<feature type="compositionally biased region" description="Basic and acidic residues" evidence="1">
    <location>
        <begin position="96"/>
        <end position="116"/>
    </location>
</feature>
<dbReference type="PANTHER" id="PTHR15836">
    <property type="entry name" value="PERIPHILIN 1"/>
    <property type="match status" value="1"/>
</dbReference>
<dbReference type="PANTHER" id="PTHR15836:SF4">
    <property type="entry name" value="PERIPHILIN-1"/>
    <property type="match status" value="1"/>
</dbReference>
<dbReference type="Pfam" id="PF25234">
    <property type="entry name" value="Periphilin_C"/>
    <property type="match status" value="1"/>
</dbReference>
<dbReference type="GO" id="GO:0045814">
    <property type="term" value="P:negative regulation of gene expression, epigenetic"/>
    <property type="evidence" value="ECO:0007669"/>
    <property type="project" value="TreeGrafter"/>
</dbReference>
<dbReference type="AlphaFoldDB" id="A0A667WBN8"/>
<feature type="compositionally biased region" description="Basic and acidic residues" evidence="1">
    <location>
        <begin position="34"/>
        <end position="51"/>
    </location>
</feature>
<proteinExistence type="predicted"/>
<accession>A0A667WBN8</accession>